<feature type="domain" description="Tyrosine specific protein phosphatases" evidence="3">
    <location>
        <begin position="196"/>
        <end position="250"/>
    </location>
</feature>
<dbReference type="SMART" id="SM00195">
    <property type="entry name" value="DSPc"/>
    <property type="match status" value="1"/>
</dbReference>
<dbReference type="Proteomes" id="UP000054561">
    <property type="component" value="Unassembled WGS sequence"/>
</dbReference>
<name>A0A0D9QDS8_PLAFR</name>
<dbReference type="InterPro" id="IPR029021">
    <property type="entry name" value="Prot-tyrosine_phosphatase-like"/>
</dbReference>
<feature type="domain" description="Tyrosine-protein phosphatase" evidence="2">
    <location>
        <begin position="126"/>
        <end position="271"/>
    </location>
</feature>
<dbReference type="PROSITE" id="PS50054">
    <property type="entry name" value="TYR_PHOSPHATASE_DUAL"/>
    <property type="match status" value="1"/>
</dbReference>
<organism evidence="4 5">
    <name type="scientific">Plasmodium fragile</name>
    <dbReference type="NCBI Taxonomy" id="5857"/>
    <lineage>
        <taxon>Eukaryota</taxon>
        <taxon>Sar</taxon>
        <taxon>Alveolata</taxon>
        <taxon>Apicomplexa</taxon>
        <taxon>Aconoidasida</taxon>
        <taxon>Haemosporida</taxon>
        <taxon>Plasmodiidae</taxon>
        <taxon>Plasmodium</taxon>
        <taxon>Plasmodium (Plasmodium)</taxon>
    </lineage>
</organism>
<feature type="compositionally biased region" description="Basic and acidic residues" evidence="1">
    <location>
        <begin position="45"/>
        <end position="55"/>
    </location>
</feature>
<sequence>MVGDEGVSGFRGVSGINRVNAARRGGNNEDEEEEEERKRRSLSPHTKDDTTHSEEDKQDEGGPSAAVSTSKRTIQLSIRGIKVDKLNLRSFRRKREEQKKKHDGEDGREDGDGADGEDILAASSSTCTELLDGRLLLSGYEFASDCENLKKKKITHIVNVGGEECPNKFEDTFSYKTYYVKDDLQEDMLYTLLDATHFIKITLSSDEGNIILVHCNKGISRSVIVVVFFLMTHLELSFGDAFDLVKRRRPLSNPNLSFVSQVLRLFGLRKRLRSGAKDRADLMHATTTVAHPPGEATLIFRIDGAGKALTLTNLMSLSSDEDACTKSNNPRTKLTQIDQRFNYVLTKDFREFYLLLLDPIFEDVCTPLLERFAQICGAFFHGGRADSTQTIVRSDVAHLMQQLQLDIQLFSCLPSNDGTYLKLQHALQDARQGGKTTR</sequence>
<dbReference type="Pfam" id="PF00782">
    <property type="entry name" value="DSPc"/>
    <property type="match status" value="1"/>
</dbReference>
<accession>A0A0D9QDS8</accession>
<dbReference type="CDD" id="cd14498">
    <property type="entry name" value="DSP"/>
    <property type="match status" value="1"/>
</dbReference>
<evidence type="ECO:0000313" key="4">
    <source>
        <dbReference type="EMBL" id="KJP85205.1"/>
    </source>
</evidence>
<dbReference type="InterPro" id="IPR000387">
    <property type="entry name" value="Tyr_Pase_dom"/>
</dbReference>
<dbReference type="InterPro" id="IPR020422">
    <property type="entry name" value="TYR_PHOSPHATASE_DUAL_dom"/>
</dbReference>
<dbReference type="VEuPathDB" id="PlasmoDB:AK88_05164"/>
<dbReference type="SUPFAM" id="SSF52799">
    <property type="entry name" value="(Phosphotyrosine protein) phosphatases II"/>
    <property type="match status" value="1"/>
</dbReference>
<evidence type="ECO:0000313" key="5">
    <source>
        <dbReference type="Proteomes" id="UP000054561"/>
    </source>
</evidence>
<reference evidence="4 5" key="1">
    <citation type="submission" date="2014-03" db="EMBL/GenBank/DDBJ databases">
        <title>The Genome Sequence of Plasmodium fragile nilgiri.</title>
        <authorList>
            <consortium name="The Broad Institute Genomics Platform"/>
            <consortium name="The Broad Institute Genome Sequencing Center for Infectious Disease"/>
            <person name="Neafsey D."/>
            <person name="Duraisingh M."/>
            <person name="Young S.K."/>
            <person name="Zeng Q."/>
            <person name="Gargeya S."/>
            <person name="Abouelleil A."/>
            <person name="Alvarado L."/>
            <person name="Chapman S.B."/>
            <person name="Gainer-Dewar J."/>
            <person name="Goldberg J."/>
            <person name="Griggs A."/>
            <person name="Gujja S."/>
            <person name="Hansen M."/>
            <person name="Howarth C."/>
            <person name="Imamovic A."/>
            <person name="Larimer J."/>
            <person name="Pearson M."/>
            <person name="Poon T.W."/>
            <person name="Priest M."/>
            <person name="Roberts A."/>
            <person name="Saif S."/>
            <person name="Shea T."/>
            <person name="Sykes S."/>
            <person name="Wortman J."/>
            <person name="Nusbaum C."/>
            <person name="Birren B."/>
        </authorList>
    </citation>
    <scope>NUCLEOTIDE SEQUENCE [LARGE SCALE GENOMIC DNA]</scope>
    <source>
        <strain evidence="5">nilgiri</strain>
    </source>
</reference>
<protein>
    <recommendedName>
        <fullName evidence="6">Tyrosine specific protein phosphatases domain-containing protein</fullName>
    </recommendedName>
</protein>
<evidence type="ECO:0008006" key="6">
    <source>
        <dbReference type="Google" id="ProtNLM"/>
    </source>
</evidence>
<dbReference type="InterPro" id="IPR000340">
    <property type="entry name" value="Dual-sp_phosphatase_cat-dom"/>
</dbReference>
<evidence type="ECO:0000256" key="1">
    <source>
        <dbReference type="SAM" id="MobiDB-lite"/>
    </source>
</evidence>
<proteinExistence type="predicted"/>
<evidence type="ECO:0000259" key="3">
    <source>
        <dbReference type="PROSITE" id="PS50056"/>
    </source>
</evidence>
<dbReference type="PANTHER" id="PTHR46381:SF2">
    <property type="entry name" value="MAP KINASE PHOSPHATASE"/>
    <property type="match status" value="1"/>
</dbReference>
<dbReference type="PANTHER" id="PTHR46381">
    <property type="entry name" value="MKPA PROTEIN"/>
    <property type="match status" value="1"/>
</dbReference>
<evidence type="ECO:0000259" key="2">
    <source>
        <dbReference type="PROSITE" id="PS50054"/>
    </source>
</evidence>
<dbReference type="AlphaFoldDB" id="A0A0D9QDS8"/>
<dbReference type="OMA" id="YIINVKV"/>
<dbReference type="Gene3D" id="3.90.190.10">
    <property type="entry name" value="Protein tyrosine phosphatase superfamily"/>
    <property type="match status" value="1"/>
</dbReference>
<dbReference type="EMBL" id="KQ001741">
    <property type="protein sequence ID" value="KJP85205.1"/>
    <property type="molecule type" value="Genomic_DNA"/>
</dbReference>
<dbReference type="GeneID" id="24270478"/>
<dbReference type="RefSeq" id="XP_012338189.1">
    <property type="nucleotide sequence ID" value="XM_012482766.1"/>
</dbReference>
<feature type="region of interest" description="Disordered" evidence="1">
    <location>
        <begin position="1"/>
        <end position="73"/>
    </location>
</feature>
<dbReference type="PROSITE" id="PS50056">
    <property type="entry name" value="TYR_PHOSPHATASE_2"/>
    <property type="match status" value="1"/>
</dbReference>
<feature type="region of interest" description="Disordered" evidence="1">
    <location>
        <begin position="92"/>
        <end position="119"/>
    </location>
</feature>
<dbReference type="OrthoDB" id="2017893at2759"/>
<feature type="compositionally biased region" description="Basic and acidic residues" evidence="1">
    <location>
        <begin position="94"/>
        <end position="105"/>
    </location>
</feature>
<feature type="compositionally biased region" description="Acidic residues" evidence="1">
    <location>
        <begin position="106"/>
        <end position="118"/>
    </location>
</feature>
<gene>
    <name evidence="4" type="ORF">AK88_05164</name>
</gene>
<keyword evidence="5" id="KW-1185">Reference proteome</keyword>